<dbReference type="InterPro" id="IPR050321">
    <property type="entry name" value="Glycosyltr_2/OpgH_subfam"/>
</dbReference>
<evidence type="ECO:0000256" key="2">
    <source>
        <dbReference type="ARBA" id="ARBA00022676"/>
    </source>
</evidence>
<evidence type="ECO:0000313" key="10">
    <source>
        <dbReference type="EMBL" id="HGQ64537.1"/>
    </source>
</evidence>
<comment type="subcellular location">
    <subcellularLocation>
        <location evidence="1">Membrane</location>
        <topology evidence="1">Multi-pass membrane protein</topology>
    </subcellularLocation>
</comment>
<dbReference type="Pfam" id="PF13632">
    <property type="entry name" value="Glyco_trans_2_3"/>
    <property type="match status" value="1"/>
</dbReference>
<evidence type="ECO:0000256" key="5">
    <source>
        <dbReference type="ARBA" id="ARBA00022989"/>
    </source>
</evidence>
<comment type="caution">
    <text evidence="10">The sequence shown here is derived from an EMBL/GenBank/DDBJ whole genome shotgun (WGS) entry which is preliminary data.</text>
</comment>
<sequence length="452" mass="50825">MMTTLLSYTLFVLSAFLSSLYPVMIIARAGKVKQVVEEVGEEFNTDKSLSIIIPSKNEPLHLVVEKLVSLSSMRCFDEILVVLDDGVDYVHKLVKSIDRGFFDKGFIVARVNSYGGRNGALTDGAKLSLSSNILIIDVDTAPSQDFLCNARRCEDVCVGIWRPYIETHSRVESAMAYITEFGSWVFYELKSMLNLFVYPLGAGTVIDKQLLDNVGYWRVDVIQDDIWLGYELLYKGIKPKVIRSYIEVGVPKTLSATRIQQCRWSYGTSNVLSRFIGKVIRSPLKLYEKIDAVIYTAQPLVSILALASFILTMISSAIDKNIPLDILYLIPVALALLVQGMAMNIYGSKVHRLNLWRKLYLSGRTGAIYTILSPLLGFYALKGLIRAKYRYIITPKILQSRRRILDLSETINLTLAVPSLAMSAINRNKVAMLISLILFIATLYSIIRLEKD</sequence>
<dbReference type="SUPFAM" id="SSF53448">
    <property type="entry name" value="Nucleotide-diphospho-sugar transferases"/>
    <property type="match status" value="1"/>
</dbReference>
<evidence type="ECO:0000313" key="9">
    <source>
        <dbReference type="EMBL" id="HGQ35363.1"/>
    </source>
</evidence>
<feature type="domain" description="Glycosyltransferase 2-like" evidence="8">
    <location>
        <begin position="133"/>
        <end position="333"/>
    </location>
</feature>
<dbReference type="PANTHER" id="PTHR43867:SF2">
    <property type="entry name" value="CELLULOSE SYNTHASE CATALYTIC SUBUNIT A [UDP-FORMING]"/>
    <property type="match status" value="1"/>
</dbReference>
<feature type="transmembrane region" description="Helical" evidence="7">
    <location>
        <begin position="366"/>
        <end position="384"/>
    </location>
</feature>
<feature type="transmembrane region" description="Helical" evidence="7">
    <location>
        <begin position="292"/>
        <end position="314"/>
    </location>
</feature>
<reference evidence="10" key="1">
    <citation type="journal article" date="2020" name="mSystems">
        <title>Genome- and Community-Level Interaction Insights into Carbon Utilization and Element Cycling Functions of Hydrothermarchaeota in Hydrothermal Sediment.</title>
        <authorList>
            <person name="Zhou Z."/>
            <person name="Liu Y."/>
            <person name="Xu W."/>
            <person name="Pan J."/>
            <person name="Luo Z.H."/>
            <person name="Li M."/>
        </authorList>
    </citation>
    <scope>NUCLEOTIDE SEQUENCE [LARGE SCALE GENOMIC DNA]</scope>
    <source>
        <strain evidence="10">SpSt-637</strain>
        <strain evidence="9">SpSt-667</strain>
    </source>
</reference>
<feature type="transmembrane region" description="Helical" evidence="7">
    <location>
        <begin position="326"/>
        <end position="346"/>
    </location>
</feature>
<keyword evidence="2" id="KW-0328">Glycosyltransferase</keyword>
<evidence type="ECO:0000256" key="1">
    <source>
        <dbReference type="ARBA" id="ARBA00004141"/>
    </source>
</evidence>
<name>A0A7C4JJH4_9CREN</name>
<protein>
    <submittedName>
        <fullName evidence="10">Glycosyltransferase family 2 protein</fullName>
    </submittedName>
</protein>
<accession>A0A7C4JJH4</accession>
<gene>
    <name evidence="10" type="ORF">ENU08_04760</name>
    <name evidence="9" type="ORF">ENU41_01620</name>
</gene>
<keyword evidence="4 7" id="KW-0812">Transmembrane</keyword>
<dbReference type="InterPro" id="IPR029044">
    <property type="entry name" value="Nucleotide-diphossugar_trans"/>
</dbReference>
<organism evidence="10">
    <name type="scientific">Ignisphaera aggregans</name>
    <dbReference type="NCBI Taxonomy" id="334771"/>
    <lineage>
        <taxon>Archaea</taxon>
        <taxon>Thermoproteota</taxon>
        <taxon>Thermoprotei</taxon>
        <taxon>Desulfurococcales</taxon>
        <taxon>Desulfurococcaceae</taxon>
        <taxon>Ignisphaera</taxon>
    </lineage>
</organism>
<keyword evidence="5 7" id="KW-1133">Transmembrane helix</keyword>
<evidence type="ECO:0000259" key="8">
    <source>
        <dbReference type="Pfam" id="PF13632"/>
    </source>
</evidence>
<dbReference type="GO" id="GO:0016757">
    <property type="term" value="F:glycosyltransferase activity"/>
    <property type="evidence" value="ECO:0007669"/>
    <property type="project" value="UniProtKB-KW"/>
</dbReference>
<dbReference type="EMBL" id="DTBD01000039">
    <property type="protein sequence ID" value="HGQ64537.1"/>
    <property type="molecule type" value="Genomic_DNA"/>
</dbReference>
<dbReference type="InterPro" id="IPR001173">
    <property type="entry name" value="Glyco_trans_2-like"/>
</dbReference>
<proteinExistence type="predicted"/>
<dbReference type="EMBL" id="DTCK01000010">
    <property type="protein sequence ID" value="HGQ35363.1"/>
    <property type="molecule type" value="Genomic_DNA"/>
</dbReference>
<evidence type="ECO:0000256" key="3">
    <source>
        <dbReference type="ARBA" id="ARBA00022679"/>
    </source>
</evidence>
<evidence type="ECO:0000256" key="4">
    <source>
        <dbReference type="ARBA" id="ARBA00022692"/>
    </source>
</evidence>
<dbReference type="AlphaFoldDB" id="A0A7C4JJH4"/>
<dbReference type="PANTHER" id="PTHR43867">
    <property type="entry name" value="CELLULOSE SYNTHASE CATALYTIC SUBUNIT A [UDP-FORMING]"/>
    <property type="match status" value="1"/>
</dbReference>
<keyword evidence="6 7" id="KW-0472">Membrane</keyword>
<feature type="transmembrane region" description="Helical" evidence="7">
    <location>
        <begin position="430"/>
        <end position="447"/>
    </location>
</feature>
<dbReference type="GO" id="GO:0016020">
    <property type="term" value="C:membrane"/>
    <property type="evidence" value="ECO:0007669"/>
    <property type="project" value="UniProtKB-SubCell"/>
</dbReference>
<evidence type="ECO:0000256" key="6">
    <source>
        <dbReference type="ARBA" id="ARBA00023136"/>
    </source>
</evidence>
<evidence type="ECO:0000256" key="7">
    <source>
        <dbReference type="SAM" id="Phobius"/>
    </source>
</evidence>
<dbReference type="Gene3D" id="3.90.550.10">
    <property type="entry name" value="Spore Coat Polysaccharide Biosynthesis Protein SpsA, Chain A"/>
    <property type="match status" value="1"/>
</dbReference>
<keyword evidence="3 10" id="KW-0808">Transferase</keyword>